<dbReference type="EMBL" id="HACA01028090">
    <property type="protein sequence ID" value="CDW45451.1"/>
    <property type="molecule type" value="Transcribed_RNA"/>
</dbReference>
<evidence type="ECO:0000313" key="1">
    <source>
        <dbReference type="EMBL" id="CDW45451.1"/>
    </source>
</evidence>
<accession>A0A0K2V694</accession>
<organism evidence="1">
    <name type="scientific">Lepeophtheirus salmonis</name>
    <name type="common">Salmon louse</name>
    <name type="synonym">Caligus salmonis</name>
    <dbReference type="NCBI Taxonomy" id="72036"/>
    <lineage>
        <taxon>Eukaryota</taxon>
        <taxon>Metazoa</taxon>
        <taxon>Ecdysozoa</taxon>
        <taxon>Arthropoda</taxon>
        <taxon>Crustacea</taxon>
        <taxon>Multicrustacea</taxon>
        <taxon>Hexanauplia</taxon>
        <taxon>Copepoda</taxon>
        <taxon>Siphonostomatoida</taxon>
        <taxon>Caligidae</taxon>
        <taxon>Lepeophtheirus</taxon>
    </lineage>
</organism>
<dbReference type="OrthoDB" id="10015491at2759"/>
<sequence length="66" mass="7552">MGFGKILFFFYLLHQNDEIEGVILNNVGVPSYAINGKDATLVCDYDLEGQALYSVKWYKNGLEIFR</sequence>
<dbReference type="AlphaFoldDB" id="A0A0K2V694"/>
<reference evidence="1" key="1">
    <citation type="submission" date="2014-05" db="EMBL/GenBank/DDBJ databases">
        <authorList>
            <person name="Chronopoulou M."/>
        </authorList>
    </citation>
    <scope>NUCLEOTIDE SEQUENCE</scope>
    <source>
        <tissue evidence="1">Whole organism</tissue>
    </source>
</reference>
<dbReference type="PANTHER" id="PTHR21261:SF15">
    <property type="entry name" value="BEATEN PATH IIIA, ISOFORM D-RELATED"/>
    <property type="match status" value="1"/>
</dbReference>
<proteinExistence type="predicted"/>
<dbReference type="PANTHER" id="PTHR21261">
    <property type="entry name" value="BEAT PROTEIN"/>
    <property type="match status" value="1"/>
</dbReference>
<feature type="non-terminal residue" evidence="1">
    <location>
        <position position="66"/>
    </location>
</feature>
<name>A0A0K2V694_LEPSM</name>
<evidence type="ECO:0008006" key="2">
    <source>
        <dbReference type="Google" id="ProtNLM"/>
    </source>
</evidence>
<protein>
    <recommendedName>
        <fullName evidence="2">Ig-like domain-containing protein</fullName>
    </recommendedName>
</protein>